<dbReference type="InterPro" id="IPR003439">
    <property type="entry name" value="ABC_transporter-like_ATP-bd"/>
</dbReference>
<dbReference type="Gene3D" id="3.40.50.300">
    <property type="entry name" value="P-loop containing nucleotide triphosphate hydrolases"/>
    <property type="match status" value="1"/>
</dbReference>
<keyword evidence="3 5" id="KW-0067">ATP-binding</keyword>
<organism evidence="5 6">
    <name type="scientific">Clostridium lapidicellarium</name>
    <dbReference type="NCBI Taxonomy" id="3240931"/>
    <lineage>
        <taxon>Bacteria</taxon>
        <taxon>Bacillati</taxon>
        <taxon>Bacillota</taxon>
        <taxon>Clostridia</taxon>
        <taxon>Eubacteriales</taxon>
        <taxon>Clostridiaceae</taxon>
        <taxon>Clostridium</taxon>
    </lineage>
</organism>
<gene>
    <name evidence="5" type="ORF">AB8S09_08035</name>
</gene>
<reference evidence="5 6" key="1">
    <citation type="submission" date="2024-08" db="EMBL/GenBank/DDBJ databases">
        <title>Clostridium lapicellarii sp. nov., and Clostridium renhuaiense sp. nov., two species isolated from the mud in a fermentation cellar used for producing sauce-flavour Chinese liquors.</title>
        <authorList>
            <person name="Yang F."/>
            <person name="Wang H."/>
            <person name="Chen L.Q."/>
            <person name="Zhou N."/>
            <person name="Lu J.J."/>
            <person name="Pu X.X."/>
            <person name="Wan B."/>
            <person name="Wang L."/>
            <person name="Liu S.J."/>
        </authorList>
    </citation>
    <scope>NUCLEOTIDE SEQUENCE [LARGE SCALE GENOMIC DNA]</scope>
    <source>
        <strain evidence="5 6">MT-113</strain>
    </source>
</reference>
<name>A0ABV4DX47_9CLOT</name>
<dbReference type="SUPFAM" id="SSF52540">
    <property type="entry name" value="P-loop containing nucleoside triphosphate hydrolases"/>
    <property type="match status" value="1"/>
</dbReference>
<dbReference type="Pfam" id="PF00005">
    <property type="entry name" value="ABC_tran"/>
    <property type="match status" value="1"/>
</dbReference>
<comment type="caution">
    <text evidence="5">The sequence shown here is derived from an EMBL/GenBank/DDBJ whole genome shotgun (WGS) entry which is preliminary data.</text>
</comment>
<evidence type="ECO:0000256" key="2">
    <source>
        <dbReference type="ARBA" id="ARBA00022741"/>
    </source>
</evidence>
<dbReference type="GO" id="GO:0005524">
    <property type="term" value="F:ATP binding"/>
    <property type="evidence" value="ECO:0007669"/>
    <property type="project" value="UniProtKB-KW"/>
</dbReference>
<evidence type="ECO:0000313" key="5">
    <source>
        <dbReference type="EMBL" id="MEY8763587.1"/>
    </source>
</evidence>
<dbReference type="RefSeq" id="WP_369868883.1">
    <property type="nucleotide sequence ID" value="NZ_JBGFFE010000009.1"/>
</dbReference>
<dbReference type="InterPro" id="IPR050153">
    <property type="entry name" value="Metal_Ion_Import_ABC"/>
</dbReference>
<proteinExistence type="predicted"/>
<dbReference type="InterPro" id="IPR017871">
    <property type="entry name" value="ABC_transporter-like_CS"/>
</dbReference>
<evidence type="ECO:0000259" key="4">
    <source>
        <dbReference type="PROSITE" id="PS50893"/>
    </source>
</evidence>
<evidence type="ECO:0000256" key="1">
    <source>
        <dbReference type="ARBA" id="ARBA00022448"/>
    </source>
</evidence>
<sequence length="275" mass="30029">MMNYDIPEKNKPILSLDNIGVNFGKKQVLKNINFCIYPGEFIGLIGSNGAGKSTLLKVILGLLPPSSGNVNTFDKNGNPKKITIGYVPQKIYLDPGMPLRGRDLAALGLDGNKWGIPLPSKKKNNKVNTMLELVDAARYADFPVGKLSGGEQQRLLIAQALLTDPQLLLLDEPLSSLDIKSSYEIVHLVSQISNRRKVAVILVAHDMNPLLGAMDRVLYLAGRSSVIGKVDDIFRSDVLSKLYGYKIEVLHINGRILVIGSQNPSDMKGGKVKVE</sequence>
<feature type="domain" description="ABC transporter" evidence="4">
    <location>
        <begin position="14"/>
        <end position="247"/>
    </location>
</feature>
<dbReference type="PROSITE" id="PS00211">
    <property type="entry name" value="ABC_TRANSPORTER_1"/>
    <property type="match status" value="1"/>
</dbReference>
<protein>
    <submittedName>
        <fullName evidence="5">Metal ABC transporter ATP-binding protein</fullName>
    </submittedName>
</protein>
<evidence type="ECO:0000256" key="3">
    <source>
        <dbReference type="ARBA" id="ARBA00022840"/>
    </source>
</evidence>
<dbReference type="InterPro" id="IPR027417">
    <property type="entry name" value="P-loop_NTPase"/>
</dbReference>
<dbReference type="SMART" id="SM00382">
    <property type="entry name" value="AAA"/>
    <property type="match status" value="1"/>
</dbReference>
<dbReference type="EMBL" id="JBGFFE010000009">
    <property type="protein sequence ID" value="MEY8763587.1"/>
    <property type="molecule type" value="Genomic_DNA"/>
</dbReference>
<dbReference type="PROSITE" id="PS50893">
    <property type="entry name" value="ABC_TRANSPORTER_2"/>
    <property type="match status" value="1"/>
</dbReference>
<dbReference type="InterPro" id="IPR003593">
    <property type="entry name" value="AAA+_ATPase"/>
</dbReference>
<keyword evidence="1" id="KW-0813">Transport</keyword>
<dbReference type="PANTHER" id="PTHR42734">
    <property type="entry name" value="METAL TRANSPORT SYSTEM ATP-BINDING PROTEIN TM_0124-RELATED"/>
    <property type="match status" value="1"/>
</dbReference>
<keyword evidence="6" id="KW-1185">Reference proteome</keyword>
<keyword evidence="2" id="KW-0547">Nucleotide-binding</keyword>
<accession>A0ABV4DX47</accession>
<dbReference type="Proteomes" id="UP001565220">
    <property type="component" value="Unassembled WGS sequence"/>
</dbReference>
<evidence type="ECO:0000313" key="6">
    <source>
        <dbReference type="Proteomes" id="UP001565220"/>
    </source>
</evidence>